<evidence type="ECO:0000256" key="1">
    <source>
        <dbReference type="SAM" id="MobiDB-lite"/>
    </source>
</evidence>
<evidence type="ECO:0000259" key="2">
    <source>
        <dbReference type="Pfam" id="PF01656"/>
    </source>
</evidence>
<dbReference type="OrthoDB" id="3425679at2"/>
<name>A0A5S4G0R2_9ACTN</name>
<reference evidence="3 4" key="1">
    <citation type="submission" date="2019-05" db="EMBL/GenBank/DDBJ databases">
        <title>Draft genome sequence of Actinomadura geliboluensis A8036.</title>
        <authorList>
            <person name="Saricaoglu S."/>
            <person name="Isik K."/>
        </authorList>
    </citation>
    <scope>NUCLEOTIDE SEQUENCE [LARGE SCALE GENOMIC DNA]</scope>
    <source>
        <strain evidence="3 4">A8036</strain>
    </source>
</reference>
<dbReference type="GO" id="GO:0005829">
    <property type="term" value="C:cytosol"/>
    <property type="evidence" value="ECO:0007669"/>
    <property type="project" value="TreeGrafter"/>
</dbReference>
<feature type="compositionally biased region" description="Low complexity" evidence="1">
    <location>
        <begin position="243"/>
        <end position="256"/>
    </location>
</feature>
<accession>A0A5S4G0R2</accession>
<dbReference type="SUPFAM" id="SSF52540">
    <property type="entry name" value="P-loop containing nucleoside triphosphate hydrolases"/>
    <property type="match status" value="1"/>
</dbReference>
<dbReference type="PANTHER" id="PTHR43384:SF14">
    <property type="entry name" value="ESX-1 SECRETION-ASSOCIATED PROTEIN ESPI"/>
    <property type="match status" value="1"/>
</dbReference>
<proteinExistence type="predicted"/>
<feature type="compositionally biased region" description="Low complexity" evidence="1">
    <location>
        <begin position="169"/>
        <end position="189"/>
    </location>
</feature>
<evidence type="ECO:0000313" key="3">
    <source>
        <dbReference type="EMBL" id="TMR26442.1"/>
    </source>
</evidence>
<dbReference type="GO" id="GO:0009898">
    <property type="term" value="C:cytoplasmic side of plasma membrane"/>
    <property type="evidence" value="ECO:0007669"/>
    <property type="project" value="TreeGrafter"/>
</dbReference>
<dbReference type="Proteomes" id="UP000305238">
    <property type="component" value="Unassembled WGS sequence"/>
</dbReference>
<dbReference type="InterPro" id="IPR050625">
    <property type="entry name" value="ParA/MinD_ATPase"/>
</dbReference>
<protein>
    <recommendedName>
        <fullName evidence="2">CobQ/CobB/MinD/ParA nucleotide binding domain-containing protein</fullName>
    </recommendedName>
</protein>
<dbReference type="GO" id="GO:0005524">
    <property type="term" value="F:ATP binding"/>
    <property type="evidence" value="ECO:0007669"/>
    <property type="project" value="TreeGrafter"/>
</dbReference>
<dbReference type="Gene3D" id="3.40.50.300">
    <property type="entry name" value="P-loop containing nucleotide triphosphate hydrolases"/>
    <property type="match status" value="1"/>
</dbReference>
<dbReference type="RefSeq" id="WP_138641912.1">
    <property type="nucleotide sequence ID" value="NZ_VCKZ01000558.1"/>
</dbReference>
<dbReference type="PANTHER" id="PTHR43384">
    <property type="entry name" value="SEPTUM SITE-DETERMINING PROTEIN MIND HOMOLOG, CHLOROPLASTIC-RELATED"/>
    <property type="match status" value="1"/>
</dbReference>
<dbReference type="GO" id="GO:0016887">
    <property type="term" value="F:ATP hydrolysis activity"/>
    <property type="evidence" value="ECO:0007669"/>
    <property type="project" value="TreeGrafter"/>
</dbReference>
<dbReference type="GO" id="GO:0051782">
    <property type="term" value="P:negative regulation of cell division"/>
    <property type="evidence" value="ECO:0007669"/>
    <property type="project" value="TreeGrafter"/>
</dbReference>
<dbReference type="InterPro" id="IPR027417">
    <property type="entry name" value="P-loop_NTPase"/>
</dbReference>
<dbReference type="EMBL" id="VCKZ01000558">
    <property type="protein sequence ID" value="TMR26442.1"/>
    <property type="molecule type" value="Genomic_DNA"/>
</dbReference>
<keyword evidence="4" id="KW-1185">Reference proteome</keyword>
<evidence type="ECO:0000313" key="4">
    <source>
        <dbReference type="Proteomes" id="UP000305238"/>
    </source>
</evidence>
<sequence>MSDSSWQHAVLRDIGVSRRGLRRLDRAPLGLGGASWGAEAPPRPAPEQAQPAAPAAQPVPPAPQPAPPAQGAEPVPEAPPFAAPAMQSSAGSGEPAPLLPDPQHQNPQPPSEPRPEARLPQPETAPQWYERPSQQDASSTDQQATAQREAPRPENVQQPAAWPVNPQTPETAQPAEGAQPAESAPAPESTQPPQPAPAPENAQPPQPAPVPETAQPPEAAPEPVEPLVHSDFDWESAVNPVLGGVSSSSGEGAAPAPQAPAPAAQPAPADQASGVGHQIPAHELVRRNQHGDPLARRVGRGVRNAMGGGGREAREHAGFIDLMQRPVPSTRRIAVASVRGGAGKTTMAALVATELARYRQDRVLAADADAELGSLPLRLGVRTELSLFDLAGQNPSTFEEAARYLARTPEGLFVLSSTRGGRIAGEFTLDMFQSALSVVGRYVGTTVVDCGAGILTELNRGVVASAHGLVLVTPGTVDGALSARGALEWYAANDLQDLLRRTVIAMVSHAPQVGADLHRAQQMLSAWGLPVVFVPYDRHLATGSSVDMSKVSAAARTAVTRVVHEVFARALTPSAAR</sequence>
<feature type="domain" description="CobQ/CobB/MinD/ParA nucleotide binding" evidence="2">
    <location>
        <begin position="333"/>
        <end position="383"/>
    </location>
</feature>
<feature type="compositionally biased region" description="Pro residues" evidence="1">
    <location>
        <begin position="57"/>
        <end position="68"/>
    </location>
</feature>
<feature type="compositionally biased region" description="Low complexity" evidence="1">
    <location>
        <begin position="46"/>
        <end position="56"/>
    </location>
</feature>
<feature type="region of interest" description="Disordered" evidence="1">
    <location>
        <begin position="239"/>
        <end position="274"/>
    </location>
</feature>
<dbReference type="Pfam" id="PF01656">
    <property type="entry name" value="CbiA"/>
    <property type="match status" value="1"/>
</dbReference>
<dbReference type="InterPro" id="IPR002586">
    <property type="entry name" value="CobQ/CobB/MinD/ParA_Nub-bd_dom"/>
</dbReference>
<feature type="compositionally biased region" description="Low complexity" evidence="1">
    <location>
        <begin position="134"/>
        <end position="147"/>
    </location>
</feature>
<comment type="caution">
    <text evidence="3">The sequence shown here is derived from an EMBL/GenBank/DDBJ whole genome shotgun (WGS) entry which is preliminary data.</text>
</comment>
<feature type="compositionally biased region" description="Pro residues" evidence="1">
    <location>
        <begin position="190"/>
        <end position="210"/>
    </location>
</feature>
<feature type="region of interest" description="Disordered" evidence="1">
    <location>
        <begin position="1"/>
        <end position="225"/>
    </location>
</feature>
<dbReference type="AlphaFoldDB" id="A0A5S4G0R2"/>
<gene>
    <name evidence="3" type="ORF">ETD96_41220</name>
</gene>
<organism evidence="3 4">
    <name type="scientific">Actinomadura geliboluensis</name>
    <dbReference type="NCBI Taxonomy" id="882440"/>
    <lineage>
        <taxon>Bacteria</taxon>
        <taxon>Bacillati</taxon>
        <taxon>Actinomycetota</taxon>
        <taxon>Actinomycetes</taxon>
        <taxon>Streptosporangiales</taxon>
        <taxon>Thermomonosporaceae</taxon>
        <taxon>Actinomadura</taxon>
    </lineage>
</organism>